<keyword evidence="1" id="KW-0560">Oxidoreductase</keyword>
<dbReference type="Pfam" id="PF01266">
    <property type="entry name" value="DAO"/>
    <property type="match status" value="1"/>
</dbReference>
<dbReference type="Gene3D" id="3.50.50.60">
    <property type="entry name" value="FAD/NAD(P)-binding domain"/>
    <property type="match status" value="1"/>
</dbReference>
<keyword evidence="3" id="KW-0808">Transferase</keyword>
<gene>
    <name evidence="3" type="primary">mnmC_2</name>
    <name evidence="3" type="ORF">VHP8226_03346</name>
</gene>
<dbReference type="SUPFAM" id="SSF51905">
    <property type="entry name" value="FAD/NAD(P)-binding domain"/>
    <property type="match status" value="1"/>
</dbReference>
<evidence type="ECO:0000259" key="2">
    <source>
        <dbReference type="Pfam" id="PF01266"/>
    </source>
</evidence>
<dbReference type="GO" id="GO:0032259">
    <property type="term" value="P:methylation"/>
    <property type="evidence" value="ECO:0007669"/>
    <property type="project" value="UniProtKB-KW"/>
</dbReference>
<dbReference type="InterPro" id="IPR006076">
    <property type="entry name" value="FAD-dep_OxRdtase"/>
</dbReference>
<dbReference type="Proteomes" id="UP000838160">
    <property type="component" value="Unassembled WGS sequence"/>
</dbReference>
<organism evidence="3 4">
    <name type="scientific">Vibrio hippocampi</name>
    <dbReference type="NCBI Taxonomy" id="654686"/>
    <lineage>
        <taxon>Bacteria</taxon>
        <taxon>Pseudomonadati</taxon>
        <taxon>Pseudomonadota</taxon>
        <taxon>Gammaproteobacteria</taxon>
        <taxon>Vibrionales</taxon>
        <taxon>Vibrionaceae</taxon>
        <taxon>Vibrio</taxon>
    </lineage>
</organism>
<keyword evidence="3" id="KW-0489">Methyltransferase</keyword>
<dbReference type="GO" id="GO:0004808">
    <property type="term" value="F:tRNA (5-methylaminomethyl-2-thiouridylate)(34)-methyltransferase activity"/>
    <property type="evidence" value="ECO:0007669"/>
    <property type="project" value="UniProtKB-EC"/>
</dbReference>
<dbReference type="PANTHER" id="PTHR13847:SF287">
    <property type="entry name" value="FAD-DEPENDENT OXIDOREDUCTASE DOMAIN-CONTAINING PROTEIN 1"/>
    <property type="match status" value="1"/>
</dbReference>
<protein>
    <submittedName>
        <fullName evidence="3">tRNA 5-methylaminomethyl-2-thiouridine biosynthesis bifunctional protein MnmC</fullName>
        <ecNumber evidence="3">2.1.1.61</ecNumber>
    </submittedName>
</protein>
<evidence type="ECO:0000313" key="3">
    <source>
        <dbReference type="EMBL" id="CAH0529591.1"/>
    </source>
</evidence>
<reference evidence="3" key="1">
    <citation type="submission" date="2021-12" db="EMBL/GenBank/DDBJ databases">
        <authorList>
            <person name="Rodrigo-Torres L."/>
            <person name="Arahal R. D."/>
            <person name="Lucena T."/>
        </authorList>
    </citation>
    <scope>NUCLEOTIDE SEQUENCE</scope>
    <source>
        <strain evidence="3">CECT 8226</strain>
    </source>
</reference>
<comment type="caution">
    <text evidence="3">The sequence shown here is derived from an EMBL/GenBank/DDBJ whole genome shotgun (WGS) entry which is preliminary data.</text>
</comment>
<dbReference type="InterPro" id="IPR036188">
    <property type="entry name" value="FAD/NAD-bd_sf"/>
</dbReference>
<proteinExistence type="predicted"/>
<accession>A0ABN8DMD3</accession>
<feature type="domain" description="FAD dependent oxidoreductase" evidence="2">
    <location>
        <begin position="24"/>
        <end position="104"/>
    </location>
</feature>
<evidence type="ECO:0000256" key="1">
    <source>
        <dbReference type="ARBA" id="ARBA00023002"/>
    </source>
</evidence>
<evidence type="ECO:0000313" key="4">
    <source>
        <dbReference type="Proteomes" id="UP000838160"/>
    </source>
</evidence>
<sequence>MRGQNDFESLIMELNISSSTEKKRIAIIGGGVAGATTALYLAKQGLEVSLFEKNKEIISGPPMCHLHAGGNLYRELSHQNCLDLLKQSIDFVRFFPETINRRPTVIAVPASDNGAPENLLPRLELLQKTYQELVSFDENNQVLGQPQDYYRSFDKATLVELASKVAPAVPKTVEDWLIPFAKNSDLDRLKYPVFVVQEYGLSLFRVAATIELEMANHPNLNIYRGAKVSSIVRDQQEFVVTQESTPVRRFDFVINACGFRTGELDDQLNYPRQRLVEFKAAYVTQWRTDSKEKWPEVIFHGERGTPKGMAQLTPYPDGYYQLHGMTQEITLFERGLVSSNEQSAQPTLPQHLINKVDHGWSQESIERRANSAIEHLSQFVPEFSSAYPAGKPLFGAQQIPGDDVSLRTADVTFEANGYARLEIVKATSSLVAAKKIAQHWFGLEDHVIEKASNHGLNDIETKAKQLAQDRGYPQALAIAY</sequence>
<dbReference type="EC" id="2.1.1.61" evidence="3"/>
<dbReference type="PANTHER" id="PTHR13847">
    <property type="entry name" value="SARCOSINE DEHYDROGENASE-RELATED"/>
    <property type="match status" value="1"/>
</dbReference>
<keyword evidence="4" id="KW-1185">Reference proteome</keyword>
<name>A0ABN8DMD3_9VIBR</name>
<dbReference type="EMBL" id="CAKLCM010000003">
    <property type="protein sequence ID" value="CAH0529591.1"/>
    <property type="molecule type" value="Genomic_DNA"/>
</dbReference>